<dbReference type="EnsemblMetazoa" id="GPAI041062-RA">
    <property type="protein sequence ID" value="GPAI041062-PA"/>
    <property type="gene ID" value="GPAI041062"/>
</dbReference>
<dbReference type="VEuPathDB" id="VectorBase:GPAI041062"/>
<protein>
    <submittedName>
        <fullName evidence="1">Uncharacterized protein</fullName>
    </submittedName>
</protein>
<keyword evidence="2" id="KW-1185">Reference proteome</keyword>
<accession>A0A1B0ACF4</accession>
<reference evidence="2" key="1">
    <citation type="submission" date="2014-03" db="EMBL/GenBank/DDBJ databases">
        <authorList>
            <person name="Aksoy S."/>
            <person name="Warren W."/>
            <person name="Wilson R.K."/>
        </authorList>
    </citation>
    <scope>NUCLEOTIDE SEQUENCE [LARGE SCALE GENOMIC DNA]</scope>
    <source>
        <strain evidence="2">IAEA</strain>
    </source>
</reference>
<reference evidence="1" key="2">
    <citation type="submission" date="2020-05" db="UniProtKB">
        <authorList>
            <consortium name="EnsemblMetazoa"/>
        </authorList>
    </citation>
    <scope>IDENTIFICATION</scope>
    <source>
        <strain evidence="1">IAEA</strain>
    </source>
</reference>
<organism evidence="1 2">
    <name type="scientific">Glossina pallidipes</name>
    <name type="common">Tsetse fly</name>
    <dbReference type="NCBI Taxonomy" id="7398"/>
    <lineage>
        <taxon>Eukaryota</taxon>
        <taxon>Metazoa</taxon>
        <taxon>Ecdysozoa</taxon>
        <taxon>Arthropoda</taxon>
        <taxon>Hexapoda</taxon>
        <taxon>Insecta</taxon>
        <taxon>Pterygota</taxon>
        <taxon>Neoptera</taxon>
        <taxon>Endopterygota</taxon>
        <taxon>Diptera</taxon>
        <taxon>Brachycera</taxon>
        <taxon>Muscomorpha</taxon>
        <taxon>Hippoboscoidea</taxon>
        <taxon>Glossinidae</taxon>
        <taxon>Glossina</taxon>
    </lineage>
</organism>
<sequence>MFKKNRKVYYKNNYGLTPGCASYQKMRKLLSVHFGKIEDKSSQDQEANRNIDRKLSLLAGDSRYADEFSRNTHEI</sequence>
<evidence type="ECO:0000313" key="2">
    <source>
        <dbReference type="Proteomes" id="UP000092445"/>
    </source>
</evidence>
<name>A0A1B0ACF4_GLOPL</name>
<evidence type="ECO:0000313" key="1">
    <source>
        <dbReference type="EnsemblMetazoa" id="GPAI041062-PA"/>
    </source>
</evidence>
<dbReference type="AlphaFoldDB" id="A0A1B0ACF4"/>
<proteinExistence type="predicted"/>
<dbReference type="Proteomes" id="UP000092445">
    <property type="component" value="Unassembled WGS sequence"/>
</dbReference>